<feature type="transmembrane region" description="Helical" evidence="1">
    <location>
        <begin position="7"/>
        <end position="25"/>
    </location>
</feature>
<evidence type="ECO:0000256" key="1">
    <source>
        <dbReference type="SAM" id="Phobius"/>
    </source>
</evidence>
<keyword evidence="1" id="KW-0472">Membrane</keyword>
<keyword evidence="3" id="KW-1185">Reference proteome</keyword>
<keyword evidence="1" id="KW-1133">Transmembrane helix</keyword>
<accession>A0A8E2EBB1</accession>
<dbReference type="OrthoDB" id="5278722at2759"/>
<keyword evidence="1" id="KW-0812">Transmembrane</keyword>
<gene>
    <name evidence="2" type="ORF">K432DRAFT_352960</name>
</gene>
<evidence type="ECO:0000313" key="3">
    <source>
        <dbReference type="Proteomes" id="UP000250266"/>
    </source>
</evidence>
<sequence length="399" mass="45031">MRFLTRVHILSAIGTCAILYFGWVLPSLHIKTRVQKAWKGSVHQLVVFGDDWSDIGEYRISPPESSSIPTKDSDQGELWTEVLCNELVCDYIDNFAQSQPSSKDEVKTGALVSNDIYANATSPNKTEFVPLADFKTQVQQWINFEKQARLMPGRQSKDEWTVFTVLFGVWDIWQYARLERSKAIFAIERSIEEFFHHLNTLAEHSESTIKVVVPLLFDVTFLPRFQRRKADPANQFAQDQHLAVYLLAYWNTALSLSAVRWTGGEIFMPDLGRILVGQVRAKQLYAMRITDATGAGKESPLFDEVERPCLLPNSESEELGKLQTSGVKKCSYPSRHLFWDDMHLSGVAHRLIGKEAASLINSNNTFNTDALEQAKANGAMNGSGSTIISPNFKLHFPPE</sequence>
<dbReference type="Proteomes" id="UP000250266">
    <property type="component" value="Unassembled WGS sequence"/>
</dbReference>
<dbReference type="InterPro" id="IPR036514">
    <property type="entry name" value="SGNH_hydro_sf"/>
</dbReference>
<proteinExistence type="predicted"/>
<dbReference type="AlphaFoldDB" id="A0A8E2EBB1"/>
<reference evidence="2 3" key="1">
    <citation type="journal article" date="2016" name="Nat. Commun.">
        <title>Ectomycorrhizal ecology is imprinted in the genome of the dominant symbiotic fungus Cenococcum geophilum.</title>
        <authorList>
            <consortium name="DOE Joint Genome Institute"/>
            <person name="Peter M."/>
            <person name="Kohler A."/>
            <person name="Ohm R.A."/>
            <person name="Kuo A."/>
            <person name="Krutzmann J."/>
            <person name="Morin E."/>
            <person name="Arend M."/>
            <person name="Barry K.W."/>
            <person name="Binder M."/>
            <person name="Choi C."/>
            <person name="Clum A."/>
            <person name="Copeland A."/>
            <person name="Grisel N."/>
            <person name="Haridas S."/>
            <person name="Kipfer T."/>
            <person name="LaButti K."/>
            <person name="Lindquist E."/>
            <person name="Lipzen A."/>
            <person name="Maire R."/>
            <person name="Meier B."/>
            <person name="Mihaltcheva S."/>
            <person name="Molinier V."/>
            <person name="Murat C."/>
            <person name="Poggeler S."/>
            <person name="Quandt C.A."/>
            <person name="Sperisen C."/>
            <person name="Tritt A."/>
            <person name="Tisserant E."/>
            <person name="Crous P.W."/>
            <person name="Henrissat B."/>
            <person name="Nehls U."/>
            <person name="Egli S."/>
            <person name="Spatafora J.W."/>
            <person name="Grigoriev I.V."/>
            <person name="Martin F.M."/>
        </authorList>
    </citation>
    <scope>NUCLEOTIDE SEQUENCE [LARGE SCALE GENOMIC DNA]</scope>
    <source>
        <strain evidence="2 3">CBS 459.81</strain>
    </source>
</reference>
<name>A0A8E2EBB1_9PEZI</name>
<evidence type="ECO:0000313" key="2">
    <source>
        <dbReference type="EMBL" id="OCK80458.1"/>
    </source>
</evidence>
<dbReference type="Gene3D" id="3.40.50.1110">
    <property type="entry name" value="SGNH hydrolase"/>
    <property type="match status" value="1"/>
</dbReference>
<protein>
    <submittedName>
        <fullName evidence="2">Uncharacterized protein</fullName>
    </submittedName>
</protein>
<dbReference type="EMBL" id="KV744958">
    <property type="protein sequence ID" value="OCK80458.1"/>
    <property type="molecule type" value="Genomic_DNA"/>
</dbReference>
<organism evidence="2 3">
    <name type="scientific">Lepidopterella palustris CBS 459.81</name>
    <dbReference type="NCBI Taxonomy" id="1314670"/>
    <lineage>
        <taxon>Eukaryota</taxon>
        <taxon>Fungi</taxon>
        <taxon>Dikarya</taxon>
        <taxon>Ascomycota</taxon>
        <taxon>Pezizomycotina</taxon>
        <taxon>Dothideomycetes</taxon>
        <taxon>Pleosporomycetidae</taxon>
        <taxon>Mytilinidiales</taxon>
        <taxon>Argynnaceae</taxon>
        <taxon>Lepidopterella</taxon>
    </lineage>
</organism>